<dbReference type="Pfam" id="PF00078">
    <property type="entry name" value="RVT_1"/>
    <property type="match status" value="1"/>
</dbReference>
<name>A0A812JNR4_9DINO</name>
<comment type="caution">
    <text evidence="3">The sequence shown here is derived from an EMBL/GenBank/DDBJ whole genome shotgun (WGS) entry which is preliminary data.</text>
</comment>
<feature type="region of interest" description="Disordered" evidence="1">
    <location>
        <begin position="1284"/>
        <end position="1318"/>
    </location>
</feature>
<evidence type="ECO:0000313" key="4">
    <source>
        <dbReference type="Proteomes" id="UP000601435"/>
    </source>
</evidence>
<dbReference type="PROSITE" id="PS50878">
    <property type="entry name" value="RT_POL"/>
    <property type="match status" value="1"/>
</dbReference>
<feature type="compositionally biased region" description="Pro residues" evidence="1">
    <location>
        <begin position="1173"/>
        <end position="1183"/>
    </location>
</feature>
<organism evidence="3 4">
    <name type="scientific">Symbiodinium necroappetens</name>
    <dbReference type="NCBI Taxonomy" id="1628268"/>
    <lineage>
        <taxon>Eukaryota</taxon>
        <taxon>Sar</taxon>
        <taxon>Alveolata</taxon>
        <taxon>Dinophyceae</taxon>
        <taxon>Suessiales</taxon>
        <taxon>Symbiodiniaceae</taxon>
        <taxon>Symbiodinium</taxon>
    </lineage>
</organism>
<evidence type="ECO:0000256" key="1">
    <source>
        <dbReference type="SAM" id="MobiDB-lite"/>
    </source>
</evidence>
<dbReference type="EMBL" id="CAJNJA010006431">
    <property type="protein sequence ID" value="CAE7210175.1"/>
    <property type="molecule type" value="Genomic_DNA"/>
</dbReference>
<keyword evidence="4" id="KW-1185">Reference proteome</keyword>
<sequence>MGHRIGTDHALLTAPVTISRTPARWAQDSKPRFVHSPLPSVPLVDVEDISALARTCTKPFPSMGYKDPDVVLDAIRLAQHSKQPGDWKKVHKLRKLARHEWEAKRIECILKGDWAQYRQRKRQLSKRSGWWGTMLEACGEEELAQKTKDHLASKLCGPPASEWDEKLDALINQVQVEKDWTPFTLQEVQGQLAQMKPRSSVGPDGIGVDLLRKIAETELLSEDLVDIINHIVQHAAVPESWNKSLLALLAKVDVPKGPQDLRPIAMSSAMQKLVSRLVMTRAFPLLRGGTDICCSGKSRQAADLVGCLTHLRDVVKEWRLPMLIAKLDIRGAFDSLGRHALASYLLRKLQHCAVGRELRYLLLQVRPNLLLGRVPGGEMLDLCCTTGIRQGSPESAELFALVLQDALEDMMHSKAWRSLGVTIPELNVELLMYQDDLFLWDDDAGRLTKRLELINDCLRVLGLQLAAKKTAITSSNDYVGARRILFLGNQIDIQSPSQPIRVLGLNFTFDGDSTRQARELIARLRAAFREHRELLCGRASWDNKVFAVKRLVLSTISWVAGAVYWGPQDLATLNTLQMHVMRDVFLLRRHQGETWVDYNQRTMRFVRAWMHTNGCARWSTTATGADKLKTMEEGCVLGLGSQPASWHGETWHGGEANNAFPLQRVVFVTLDSSFLRVARGISLNTWVAIGCKRVGIVRLGVNFVNSGSNKQTNPGVVVGNLHWHESELHVVITLLFATFGLPSTLRLVMALAASSLRMWWVTFLVLWLDSDMGKYYDFNDLGDYILFYLNVPDVDLDFFDFDLNDFYEHFDLFDFNDFSEHFDLFDLCDLVDSLEHSDLLDFSDFVDLDVLRDSLAYNLAVHRNIPYDGVFSPMGEFVYGVHWMWEDERGCTSTTTSTTPGGEVRWHGTGIRESSTTSTTTPDGPAAEGELGDYSPDATGEELETLSLQELVDQELLGGANQSGQLLMDLDQHPSEFAVVNEPPPNRPTTIDWTHDVLHNLAQRVLDDTIGAQRYGHPPTVRWGAHIAAAEFRDVGRMFTRLGDMIVNSIDRPVDEPRTPPPTNEPMYRHYRAWSRRWRDMFLGVIREFLQHTDAEAVEHQARLRVRDDQYRRMAELRDLERYRTPQRTGPDPGLGVPVARRPSGAMGGKRSHGQMTAEGDDRGRSSTDTFPGPSPLEVVPPRPKFRMPTPSPSEEARGVRPVQTPDLRPPSSGSRLGVGLASPSSWPQGLENRGGLHGGATIAWDGPITSLTSSLSTASSSVGCGTHASGETLLMPTTPIMPPPSNASMPLPTPPVPDQRPPATSSASLGETRPSAWDHHNNLGTPTIPPVPIVTAVTPVTPFDERGRPITPVIPSAPVITSATPMTPFPEDVPEVDDVIQEICGPSSSSTTTTGVPGLGLPFSNSSTTTPRGMEEEVDYGEQDEHVPSDEVEVAVEEDGAAAMGGDEEVALGEQDTGEDDLSPREERLARRVAGLVVAEVYHLLRTTGVIAGPGMPTDRDVRVDIQATSHVPSVHDPSKLVAR</sequence>
<gene>
    <name evidence="3" type="ORF">SNEC2469_LOCUS2077</name>
</gene>
<dbReference type="InterPro" id="IPR000477">
    <property type="entry name" value="RT_dom"/>
</dbReference>
<evidence type="ECO:0000259" key="2">
    <source>
        <dbReference type="PROSITE" id="PS50878"/>
    </source>
</evidence>
<dbReference type="OrthoDB" id="446264at2759"/>
<dbReference type="PANTHER" id="PTHR19446">
    <property type="entry name" value="REVERSE TRANSCRIPTASES"/>
    <property type="match status" value="1"/>
</dbReference>
<feature type="domain" description="Reverse transcriptase" evidence="2">
    <location>
        <begin position="230"/>
        <end position="491"/>
    </location>
</feature>
<feature type="region of interest" description="Disordered" evidence="1">
    <location>
        <begin position="1388"/>
        <end position="1414"/>
    </location>
</feature>
<feature type="non-terminal residue" evidence="3">
    <location>
        <position position="1"/>
    </location>
</feature>
<accession>A0A812JNR4</accession>
<reference evidence="3" key="1">
    <citation type="submission" date="2021-02" db="EMBL/GenBank/DDBJ databases">
        <authorList>
            <person name="Dougan E. K."/>
            <person name="Rhodes N."/>
            <person name="Thang M."/>
            <person name="Chan C."/>
        </authorList>
    </citation>
    <scope>NUCLEOTIDE SEQUENCE</scope>
</reference>
<feature type="compositionally biased region" description="Acidic residues" evidence="1">
    <location>
        <begin position="1444"/>
        <end position="1462"/>
    </location>
</feature>
<proteinExistence type="predicted"/>
<feature type="region of interest" description="Disordered" evidence="1">
    <location>
        <begin position="1444"/>
        <end position="1465"/>
    </location>
</feature>
<feature type="compositionally biased region" description="Pro residues" evidence="1">
    <location>
        <begin position="1284"/>
        <end position="1301"/>
    </location>
</feature>
<feature type="region of interest" description="Disordered" evidence="1">
    <location>
        <begin position="1122"/>
        <end position="1222"/>
    </location>
</feature>
<feature type="region of interest" description="Disordered" evidence="1">
    <location>
        <begin position="892"/>
        <end position="938"/>
    </location>
</feature>
<evidence type="ECO:0000313" key="3">
    <source>
        <dbReference type="EMBL" id="CAE7210175.1"/>
    </source>
</evidence>
<protein>
    <recommendedName>
        <fullName evidence="2">Reverse transcriptase domain-containing protein</fullName>
    </recommendedName>
</protein>
<dbReference type="Proteomes" id="UP000601435">
    <property type="component" value="Unassembled WGS sequence"/>
</dbReference>